<dbReference type="HOGENOM" id="CLU_2527436_0_0_1"/>
<dbReference type="AlphaFoldDB" id="M2YM30"/>
<accession>M2YM30</accession>
<feature type="compositionally biased region" description="Basic and acidic residues" evidence="1">
    <location>
        <begin position="33"/>
        <end position="43"/>
    </location>
</feature>
<reference evidence="3" key="1">
    <citation type="journal article" date="2012" name="PLoS Genet.">
        <title>The genomes of the fungal plant pathogens Cladosporium fulvum and Dothistroma septosporum reveal adaptation to different hosts and lifestyles but also signatures of common ancestry.</title>
        <authorList>
            <person name="de Wit P.J.G.M."/>
            <person name="van der Burgt A."/>
            <person name="Oekmen B."/>
            <person name="Stergiopoulos I."/>
            <person name="Abd-Elsalam K.A."/>
            <person name="Aerts A.L."/>
            <person name="Bahkali A.H."/>
            <person name="Beenen H.G."/>
            <person name="Chettri P."/>
            <person name="Cox M.P."/>
            <person name="Datema E."/>
            <person name="de Vries R.P."/>
            <person name="Dhillon B."/>
            <person name="Ganley A.R."/>
            <person name="Griffiths S.A."/>
            <person name="Guo Y."/>
            <person name="Hamelin R.C."/>
            <person name="Henrissat B."/>
            <person name="Kabir M.S."/>
            <person name="Jashni M.K."/>
            <person name="Kema G."/>
            <person name="Klaubauf S."/>
            <person name="Lapidus A."/>
            <person name="Levasseur A."/>
            <person name="Lindquist E."/>
            <person name="Mehrabi R."/>
            <person name="Ohm R.A."/>
            <person name="Owen T.J."/>
            <person name="Salamov A."/>
            <person name="Schwelm A."/>
            <person name="Schijlen E."/>
            <person name="Sun H."/>
            <person name="van den Burg H.A."/>
            <person name="van Ham R.C.H.J."/>
            <person name="Zhang S."/>
            <person name="Goodwin S.B."/>
            <person name="Grigoriev I.V."/>
            <person name="Collemare J."/>
            <person name="Bradshaw R.E."/>
        </authorList>
    </citation>
    <scope>NUCLEOTIDE SEQUENCE [LARGE SCALE GENOMIC DNA]</scope>
    <source>
        <strain evidence="3">NZE10 / CBS 128990</strain>
    </source>
</reference>
<organism evidence="2 3">
    <name type="scientific">Dothistroma septosporum (strain NZE10 / CBS 128990)</name>
    <name type="common">Red band needle blight fungus</name>
    <name type="synonym">Mycosphaerella pini</name>
    <dbReference type="NCBI Taxonomy" id="675120"/>
    <lineage>
        <taxon>Eukaryota</taxon>
        <taxon>Fungi</taxon>
        <taxon>Dikarya</taxon>
        <taxon>Ascomycota</taxon>
        <taxon>Pezizomycotina</taxon>
        <taxon>Dothideomycetes</taxon>
        <taxon>Dothideomycetidae</taxon>
        <taxon>Mycosphaerellales</taxon>
        <taxon>Mycosphaerellaceae</taxon>
        <taxon>Dothistroma</taxon>
    </lineage>
</organism>
<feature type="region of interest" description="Disordered" evidence="1">
    <location>
        <begin position="33"/>
        <end position="84"/>
    </location>
</feature>
<keyword evidence="3" id="KW-1185">Reference proteome</keyword>
<protein>
    <submittedName>
        <fullName evidence="2">Uncharacterized protein</fullName>
    </submittedName>
</protein>
<dbReference type="EMBL" id="KB446540">
    <property type="protein sequence ID" value="EME42950.1"/>
    <property type="molecule type" value="Genomic_DNA"/>
</dbReference>
<evidence type="ECO:0000313" key="3">
    <source>
        <dbReference type="Proteomes" id="UP000016933"/>
    </source>
</evidence>
<evidence type="ECO:0000256" key="1">
    <source>
        <dbReference type="SAM" id="MobiDB-lite"/>
    </source>
</evidence>
<sequence>MNFAFVTRWFRVPSIYERSCSVERSRFLGAPDRHLSEHAESSRPKNARGISRMTDKGPGTVQKSEEMKGAEQRPQIRLSHYAGS</sequence>
<gene>
    <name evidence="2" type="ORF">DOTSEDRAFT_72393</name>
</gene>
<name>M2YM30_DOTSN</name>
<proteinExistence type="predicted"/>
<evidence type="ECO:0000313" key="2">
    <source>
        <dbReference type="EMBL" id="EME42950.1"/>
    </source>
</evidence>
<dbReference type="Proteomes" id="UP000016933">
    <property type="component" value="Unassembled WGS sequence"/>
</dbReference>
<reference evidence="2 3" key="2">
    <citation type="journal article" date="2012" name="PLoS Pathog.">
        <title>Diverse lifestyles and strategies of plant pathogenesis encoded in the genomes of eighteen Dothideomycetes fungi.</title>
        <authorList>
            <person name="Ohm R.A."/>
            <person name="Feau N."/>
            <person name="Henrissat B."/>
            <person name="Schoch C.L."/>
            <person name="Horwitz B.A."/>
            <person name="Barry K.W."/>
            <person name="Condon B.J."/>
            <person name="Copeland A.C."/>
            <person name="Dhillon B."/>
            <person name="Glaser F."/>
            <person name="Hesse C.N."/>
            <person name="Kosti I."/>
            <person name="LaButti K."/>
            <person name="Lindquist E.A."/>
            <person name="Lucas S."/>
            <person name="Salamov A.A."/>
            <person name="Bradshaw R.E."/>
            <person name="Ciuffetti L."/>
            <person name="Hamelin R.C."/>
            <person name="Kema G.H.J."/>
            <person name="Lawrence C."/>
            <person name="Scott J.A."/>
            <person name="Spatafora J.W."/>
            <person name="Turgeon B.G."/>
            <person name="de Wit P.J.G.M."/>
            <person name="Zhong S."/>
            <person name="Goodwin S.B."/>
            <person name="Grigoriev I.V."/>
        </authorList>
    </citation>
    <scope>NUCLEOTIDE SEQUENCE [LARGE SCALE GENOMIC DNA]</scope>
    <source>
        <strain evidence="3">NZE10 / CBS 128990</strain>
    </source>
</reference>